<dbReference type="Gene3D" id="3.30.465.10">
    <property type="match status" value="1"/>
</dbReference>
<dbReference type="InterPro" id="IPR004113">
    <property type="entry name" value="FAD-bd_oxidored_4_C"/>
</dbReference>
<dbReference type="Pfam" id="PF02913">
    <property type="entry name" value="FAD-oxidase_C"/>
    <property type="match status" value="1"/>
</dbReference>
<dbReference type="SUPFAM" id="SSF56176">
    <property type="entry name" value="FAD-binding/transporter-associated domain-like"/>
    <property type="match status" value="1"/>
</dbReference>
<dbReference type="KEGG" id="acj:ACAM_0229"/>
<proteinExistence type="inferred from homology"/>
<gene>
    <name evidence="5" type="primary">eapA</name>
    <name evidence="5" type="ORF">ACAM_0229</name>
</gene>
<dbReference type="GO" id="GO:0071949">
    <property type="term" value="F:FAD binding"/>
    <property type="evidence" value="ECO:0007669"/>
    <property type="project" value="InterPro"/>
</dbReference>
<reference evidence="5 6" key="1">
    <citation type="journal article" date="2013" name="Appl. Environ. Microbiol.">
        <title>Variation of the Virus-Related Elements within Syntenic Genomes of the Hyperthermophilic Archaeon Aeropyrum.</title>
        <authorList>
            <person name="Daifuku T."/>
            <person name="Yoshida T."/>
            <person name="Kitamura T."/>
            <person name="Kawaichi S."/>
            <person name="Inoue T."/>
            <person name="Nomura K."/>
            <person name="Yoshida Y."/>
            <person name="Kuno S."/>
            <person name="Sako Y."/>
        </authorList>
    </citation>
    <scope>NUCLEOTIDE SEQUENCE [LARGE SCALE GENOMIC DNA]</scope>
    <source>
        <strain evidence="5 6">SY1</strain>
    </source>
</reference>
<keyword evidence="6" id="KW-1185">Reference proteome</keyword>
<dbReference type="PANTHER" id="PTHR46568:SF1">
    <property type="entry name" value="ALKYLDIHYDROXYACETONEPHOSPHATE SYNTHASE, PEROXISOMAL"/>
    <property type="match status" value="1"/>
</dbReference>
<evidence type="ECO:0000256" key="3">
    <source>
        <dbReference type="ARBA" id="ARBA00022827"/>
    </source>
</evidence>
<protein>
    <submittedName>
        <fullName evidence="5">Alkyldihydroxyacetonephosphate synthase</fullName>
        <ecNumber evidence="5">2.5.1.26</ecNumber>
    </submittedName>
</protein>
<dbReference type="PANTHER" id="PTHR46568">
    <property type="entry name" value="ALKYLDIHYDROXYACETONEPHOSPHATE SYNTHASE, PEROXISOMAL"/>
    <property type="match status" value="1"/>
</dbReference>
<dbReference type="Gene3D" id="3.30.300.330">
    <property type="match status" value="1"/>
</dbReference>
<evidence type="ECO:0000259" key="4">
    <source>
        <dbReference type="PROSITE" id="PS51387"/>
    </source>
</evidence>
<evidence type="ECO:0000256" key="2">
    <source>
        <dbReference type="ARBA" id="ARBA00022630"/>
    </source>
</evidence>
<evidence type="ECO:0000313" key="5">
    <source>
        <dbReference type="EMBL" id="BAN89698.1"/>
    </source>
</evidence>
<name>U3TCL5_9CREN</name>
<dbReference type="Pfam" id="PF01565">
    <property type="entry name" value="FAD_binding_4"/>
    <property type="match status" value="1"/>
</dbReference>
<dbReference type="GO" id="GO:0008609">
    <property type="term" value="F:alkylglycerone-phosphate synthase activity"/>
    <property type="evidence" value="ECO:0007669"/>
    <property type="project" value="UniProtKB-EC"/>
</dbReference>
<dbReference type="STRING" id="1198449.ACAM_0229"/>
<keyword evidence="2" id="KW-0285">Flavoprotein</keyword>
<feature type="domain" description="FAD-binding PCMH-type" evidence="4">
    <location>
        <begin position="57"/>
        <end position="238"/>
    </location>
</feature>
<dbReference type="SUPFAM" id="SSF55103">
    <property type="entry name" value="FAD-linked oxidases, C-terminal domain"/>
    <property type="match status" value="1"/>
</dbReference>
<dbReference type="InterPro" id="IPR036318">
    <property type="entry name" value="FAD-bd_PCMH-like_sf"/>
</dbReference>
<dbReference type="EC" id="2.5.1.26" evidence="5"/>
<evidence type="ECO:0000256" key="1">
    <source>
        <dbReference type="ARBA" id="ARBA00008000"/>
    </source>
</evidence>
<dbReference type="RefSeq" id="WP_022540978.1">
    <property type="nucleotide sequence ID" value="NC_022521.1"/>
</dbReference>
<dbReference type="InterPro" id="IPR016166">
    <property type="entry name" value="FAD-bd_PCMH"/>
</dbReference>
<dbReference type="EMBL" id="AP012489">
    <property type="protein sequence ID" value="BAN89698.1"/>
    <property type="molecule type" value="Genomic_DNA"/>
</dbReference>
<dbReference type="InterPro" id="IPR016164">
    <property type="entry name" value="FAD-linked_Oxase-like_C"/>
</dbReference>
<sequence>MARLGGCPGLERLLEEVGRDPEVELGEIATPEEVVPEFSRWPRPLDMWPLWLLLLERGYRPRAVVARPRSRMAVERIVEAAAASGGCLVPRGGGSNVVGASPPIGCCLVLDLTGLDRVIWFSGEDLAIHVEAGARVSQVEEWLNTRGYTLGYHPQSERLATIGGSIAMLGSGALAPGLGNIEDIVLWLDAVIPGLGTVTLGSRNSPRGWEGPGVKHLLIGSEGSLGVIVSAGLKVRPLPEFTAAVAYRLPGFREGLKAARRLTLWGGVRLLRLLDPSEAGLLYGVDGAVLMVEFEAPDKGLLEAMEGYVEKVASESGGSRVEGVYERWARARYMYDEHFRQLWSAGLWVDTIDTAAPWSRAEELNRSLIEGLSRVPGVVAVTSHAGHFYTGGAALYHTVVMERRLDTYWRVWAAAARTVERLGGSLSHQHGWGLVRKPYLGLLGDNYRLFCRVKETLDSSEVLNPHGLPSRCGRLGQV</sequence>
<keyword evidence="3" id="KW-0274">FAD</keyword>
<dbReference type="PROSITE" id="PS51387">
    <property type="entry name" value="FAD_PCMH"/>
    <property type="match status" value="1"/>
</dbReference>
<dbReference type="Proteomes" id="UP000016887">
    <property type="component" value="Chromosome"/>
</dbReference>
<dbReference type="GeneID" id="17109762"/>
<organism evidence="5 6">
    <name type="scientific">Aeropyrum camini SY1 = JCM 12091</name>
    <dbReference type="NCBI Taxonomy" id="1198449"/>
    <lineage>
        <taxon>Archaea</taxon>
        <taxon>Thermoproteota</taxon>
        <taxon>Thermoprotei</taxon>
        <taxon>Desulfurococcales</taxon>
        <taxon>Desulfurococcaceae</taxon>
        <taxon>Aeropyrum</taxon>
    </lineage>
</organism>
<evidence type="ECO:0000313" key="6">
    <source>
        <dbReference type="Proteomes" id="UP000016887"/>
    </source>
</evidence>
<dbReference type="eggNOG" id="arCOG00337">
    <property type="taxonomic scope" value="Archaea"/>
</dbReference>
<dbReference type="InterPro" id="IPR016169">
    <property type="entry name" value="FAD-bd_PCMH_sub2"/>
</dbReference>
<dbReference type="InterPro" id="IPR025650">
    <property type="entry name" value="Alkyl-DHAP_Synthase"/>
</dbReference>
<accession>U3TCL5</accession>
<dbReference type="GO" id="GO:0008610">
    <property type="term" value="P:lipid biosynthetic process"/>
    <property type="evidence" value="ECO:0007669"/>
    <property type="project" value="InterPro"/>
</dbReference>
<dbReference type="AlphaFoldDB" id="U3TCL5"/>
<comment type="similarity">
    <text evidence="1">Belongs to the FAD-binding oxidoreductase/transferase type 4 family.</text>
</comment>
<dbReference type="InterPro" id="IPR006094">
    <property type="entry name" value="Oxid_FAD_bind_N"/>
</dbReference>
<keyword evidence="5" id="KW-0808">Transferase</keyword>